<dbReference type="GO" id="GO:1990904">
    <property type="term" value="C:ribonucleoprotein complex"/>
    <property type="evidence" value="ECO:0007669"/>
    <property type="project" value="UniProtKB-KW"/>
</dbReference>
<gene>
    <name evidence="4" type="ORF">S01H1_44581</name>
</gene>
<sequence length="34" mass="3816">MKSFTGKVISTKMPKTAVVLVERVVTHPLYGKRI</sequence>
<dbReference type="EMBL" id="BARS01028440">
    <property type="protein sequence ID" value="GAG08531.1"/>
    <property type="molecule type" value="Genomic_DNA"/>
</dbReference>
<evidence type="ECO:0000313" key="4">
    <source>
        <dbReference type="EMBL" id="GAG08531.1"/>
    </source>
</evidence>
<organism evidence="4">
    <name type="scientific">marine sediment metagenome</name>
    <dbReference type="NCBI Taxonomy" id="412755"/>
    <lineage>
        <taxon>unclassified sequences</taxon>
        <taxon>metagenomes</taxon>
        <taxon>ecological metagenomes</taxon>
    </lineage>
</organism>
<dbReference type="GO" id="GO:0006412">
    <property type="term" value="P:translation"/>
    <property type="evidence" value="ECO:0007669"/>
    <property type="project" value="InterPro"/>
</dbReference>
<protein>
    <recommendedName>
        <fullName evidence="5">30S ribosomal protein S17</fullName>
    </recommendedName>
</protein>
<dbReference type="GO" id="GO:0005840">
    <property type="term" value="C:ribosome"/>
    <property type="evidence" value="ECO:0007669"/>
    <property type="project" value="UniProtKB-KW"/>
</dbReference>
<comment type="similarity">
    <text evidence="1">Belongs to the universal ribosomal protein uS17 family.</text>
</comment>
<feature type="non-terminal residue" evidence="4">
    <location>
        <position position="34"/>
    </location>
</feature>
<dbReference type="GO" id="GO:0003735">
    <property type="term" value="F:structural constituent of ribosome"/>
    <property type="evidence" value="ECO:0007669"/>
    <property type="project" value="InterPro"/>
</dbReference>
<evidence type="ECO:0000256" key="1">
    <source>
        <dbReference type="ARBA" id="ARBA00010254"/>
    </source>
</evidence>
<evidence type="ECO:0008006" key="5">
    <source>
        <dbReference type="Google" id="ProtNLM"/>
    </source>
</evidence>
<dbReference type="SUPFAM" id="SSF50249">
    <property type="entry name" value="Nucleic acid-binding proteins"/>
    <property type="match status" value="1"/>
</dbReference>
<keyword evidence="3" id="KW-0687">Ribonucleoprotein</keyword>
<dbReference type="Gene3D" id="2.40.50.140">
    <property type="entry name" value="Nucleic acid-binding proteins"/>
    <property type="match status" value="1"/>
</dbReference>
<accession>X0W799</accession>
<dbReference type="Pfam" id="PF00366">
    <property type="entry name" value="Ribosomal_S17"/>
    <property type="match status" value="1"/>
</dbReference>
<dbReference type="AlphaFoldDB" id="X0W799"/>
<name>X0W799_9ZZZZ</name>
<comment type="caution">
    <text evidence="4">The sequence shown here is derived from an EMBL/GenBank/DDBJ whole genome shotgun (WGS) entry which is preliminary data.</text>
</comment>
<reference evidence="4" key="1">
    <citation type="journal article" date="2014" name="Front. Microbiol.">
        <title>High frequency of phylogenetically diverse reductive dehalogenase-homologous genes in deep subseafloor sedimentary metagenomes.</title>
        <authorList>
            <person name="Kawai M."/>
            <person name="Futagami T."/>
            <person name="Toyoda A."/>
            <person name="Takaki Y."/>
            <person name="Nishi S."/>
            <person name="Hori S."/>
            <person name="Arai W."/>
            <person name="Tsubouchi T."/>
            <person name="Morono Y."/>
            <person name="Uchiyama I."/>
            <person name="Ito T."/>
            <person name="Fujiyama A."/>
            <person name="Inagaki F."/>
            <person name="Takami H."/>
        </authorList>
    </citation>
    <scope>NUCLEOTIDE SEQUENCE</scope>
    <source>
        <strain evidence="4">Expedition CK06-06</strain>
    </source>
</reference>
<keyword evidence="2" id="KW-0689">Ribosomal protein</keyword>
<proteinExistence type="inferred from homology"/>
<dbReference type="InterPro" id="IPR012340">
    <property type="entry name" value="NA-bd_OB-fold"/>
</dbReference>
<evidence type="ECO:0000256" key="2">
    <source>
        <dbReference type="ARBA" id="ARBA00022980"/>
    </source>
</evidence>
<evidence type="ECO:0000256" key="3">
    <source>
        <dbReference type="ARBA" id="ARBA00023274"/>
    </source>
</evidence>
<dbReference type="InterPro" id="IPR000266">
    <property type="entry name" value="Ribosomal_uS17"/>
</dbReference>